<evidence type="ECO:0000259" key="2">
    <source>
        <dbReference type="PROSITE" id="PS50141"/>
    </source>
</evidence>
<dbReference type="GO" id="GO:0005737">
    <property type="term" value="C:cytoplasm"/>
    <property type="evidence" value="ECO:0007669"/>
    <property type="project" value="TreeGrafter"/>
</dbReference>
<feature type="region of interest" description="Disordered" evidence="1">
    <location>
        <begin position="1"/>
        <end position="49"/>
    </location>
</feature>
<evidence type="ECO:0000256" key="1">
    <source>
        <dbReference type="SAM" id="MobiDB-lite"/>
    </source>
</evidence>
<dbReference type="GO" id="GO:0003726">
    <property type="term" value="F:double-stranded RNA adenosine deaminase activity"/>
    <property type="evidence" value="ECO:0007669"/>
    <property type="project" value="TreeGrafter"/>
</dbReference>
<accession>S7Q6T2</accession>
<dbReference type="GO" id="GO:0005730">
    <property type="term" value="C:nucleolus"/>
    <property type="evidence" value="ECO:0007669"/>
    <property type="project" value="TreeGrafter"/>
</dbReference>
<feature type="domain" description="A to I editase" evidence="2">
    <location>
        <begin position="52"/>
        <end position="117"/>
    </location>
</feature>
<name>S7Q6T2_MYOBR</name>
<dbReference type="Proteomes" id="UP000052978">
    <property type="component" value="Unassembled WGS sequence"/>
</dbReference>
<gene>
    <name evidence="3" type="ORF">D623_10007451</name>
</gene>
<sequence>MSIKAQSPVRPRPQQFGSSAHSQQEARADGSHQSWQWGQGHAGAERREERHRWNVLGLQGALLCHFIEPVYLHSIVVGSLHHTGHLCRVLSRRAEDIGQLPPSYRHNRPLLSGFQTEVLAD</sequence>
<dbReference type="GO" id="GO:0008251">
    <property type="term" value="F:tRNA-specific adenosine deaminase activity"/>
    <property type="evidence" value="ECO:0007669"/>
    <property type="project" value="TreeGrafter"/>
</dbReference>
<protein>
    <submittedName>
        <fullName evidence="3">Double-stranded RNA-specific editase B2</fullName>
    </submittedName>
</protein>
<dbReference type="Pfam" id="PF02137">
    <property type="entry name" value="A_deamin"/>
    <property type="match status" value="1"/>
</dbReference>
<proteinExistence type="predicted"/>
<organism evidence="3 4">
    <name type="scientific">Myotis brandtii</name>
    <name type="common">Brandt's bat</name>
    <dbReference type="NCBI Taxonomy" id="109478"/>
    <lineage>
        <taxon>Eukaryota</taxon>
        <taxon>Metazoa</taxon>
        <taxon>Chordata</taxon>
        <taxon>Craniata</taxon>
        <taxon>Vertebrata</taxon>
        <taxon>Euteleostomi</taxon>
        <taxon>Mammalia</taxon>
        <taxon>Eutheria</taxon>
        <taxon>Laurasiatheria</taxon>
        <taxon>Chiroptera</taxon>
        <taxon>Yangochiroptera</taxon>
        <taxon>Vespertilionidae</taxon>
        <taxon>Myotis</taxon>
    </lineage>
</organism>
<dbReference type="PANTHER" id="PTHR10910">
    <property type="entry name" value="EUKARYOTE SPECIFIC DSRNA BINDING PROTEIN"/>
    <property type="match status" value="1"/>
</dbReference>
<dbReference type="GO" id="GO:0006382">
    <property type="term" value="P:adenosine to inosine editing"/>
    <property type="evidence" value="ECO:0007669"/>
    <property type="project" value="TreeGrafter"/>
</dbReference>
<dbReference type="InterPro" id="IPR002466">
    <property type="entry name" value="A_deamin"/>
</dbReference>
<dbReference type="GO" id="GO:0003725">
    <property type="term" value="F:double-stranded RNA binding"/>
    <property type="evidence" value="ECO:0007669"/>
    <property type="project" value="TreeGrafter"/>
</dbReference>
<reference evidence="3 4" key="1">
    <citation type="journal article" date="2013" name="Nat. Commun.">
        <title>Genome analysis reveals insights into physiology and longevity of the Brandt's bat Myotis brandtii.</title>
        <authorList>
            <person name="Seim I."/>
            <person name="Fang X."/>
            <person name="Xiong Z."/>
            <person name="Lobanov A.V."/>
            <person name="Huang Z."/>
            <person name="Ma S."/>
            <person name="Feng Y."/>
            <person name="Turanov A.A."/>
            <person name="Zhu Y."/>
            <person name="Lenz T.L."/>
            <person name="Gerashchenko M.V."/>
            <person name="Fan D."/>
            <person name="Hee Yim S."/>
            <person name="Yao X."/>
            <person name="Jordan D."/>
            <person name="Xiong Y."/>
            <person name="Ma Y."/>
            <person name="Lyapunov A.N."/>
            <person name="Chen G."/>
            <person name="Kulakova O.I."/>
            <person name="Sun Y."/>
            <person name="Lee S.G."/>
            <person name="Bronson R.T."/>
            <person name="Moskalev A.A."/>
            <person name="Sunyaev S.R."/>
            <person name="Zhang G."/>
            <person name="Krogh A."/>
            <person name="Wang J."/>
            <person name="Gladyshev V.N."/>
        </authorList>
    </citation>
    <scope>NUCLEOTIDE SEQUENCE [LARGE SCALE GENOMIC DNA]</scope>
</reference>
<dbReference type="EMBL" id="KE164271">
    <property type="protein sequence ID" value="EPQ16562.1"/>
    <property type="molecule type" value="Genomic_DNA"/>
</dbReference>
<dbReference type="PANTHER" id="PTHR10910:SF17">
    <property type="entry name" value="DOUBLE-STRANDED RNA-SPECIFIC EDITASE B2"/>
    <property type="match status" value="1"/>
</dbReference>
<dbReference type="PROSITE" id="PS50141">
    <property type="entry name" value="A_DEAMIN_EDITASE"/>
    <property type="match status" value="1"/>
</dbReference>
<evidence type="ECO:0000313" key="3">
    <source>
        <dbReference type="EMBL" id="EPQ16562.1"/>
    </source>
</evidence>
<evidence type="ECO:0000313" key="4">
    <source>
        <dbReference type="Proteomes" id="UP000052978"/>
    </source>
</evidence>
<dbReference type="GO" id="GO:0006396">
    <property type="term" value="P:RNA processing"/>
    <property type="evidence" value="ECO:0007669"/>
    <property type="project" value="InterPro"/>
</dbReference>
<keyword evidence="4" id="KW-1185">Reference proteome</keyword>
<dbReference type="AlphaFoldDB" id="S7Q6T2"/>